<keyword evidence="4" id="KW-0805">Transcription regulation</keyword>
<dbReference type="SMART" id="SM00401">
    <property type="entry name" value="ZnF_GATA"/>
    <property type="match status" value="1"/>
</dbReference>
<evidence type="ECO:0000256" key="6">
    <source>
        <dbReference type="ARBA" id="ARBA00023163"/>
    </source>
</evidence>
<reference evidence="11" key="1">
    <citation type="submission" date="2024-03" db="EMBL/GenBank/DDBJ databases">
        <authorList>
            <consortium name="ELIXIR-Norway"/>
            <consortium name="Elixir Norway"/>
        </authorList>
    </citation>
    <scope>NUCLEOTIDE SEQUENCE</scope>
</reference>
<evidence type="ECO:0000313" key="12">
    <source>
        <dbReference type="Proteomes" id="UP001497522"/>
    </source>
</evidence>
<feature type="domain" description="GATA-type" evidence="10">
    <location>
        <begin position="223"/>
        <end position="262"/>
    </location>
</feature>
<dbReference type="Pfam" id="PF00320">
    <property type="entry name" value="GATA"/>
    <property type="match status" value="1"/>
</dbReference>
<keyword evidence="12" id="KW-1185">Reference proteome</keyword>
<dbReference type="PROSITE" id="PS00344">
    <property type="entry name" value="GATA_ZN_FINGER_1"/>
    <property type="match status" value="1"/>
</dbReference>
<comment type="similarity">
    <text evidence="7">Belongs to the type IV zinc-finger family. Class B subfamily.</text>
</comment>
<dbReference type="SUPFAM" id="SSF57716">
    <property type="entry name" value="Glucocorticoid receptor-like (DNA-binding domain)"/>
    <property type="match status" value="1"/>
</dbReference>
<name>A0ABP1B3Q4_9BRYO</name>
<evidence type="ECO:0000256" key="3">
    <source>
        <dbReference type="ARBA" id="ARBA00022833"/>
    </source>
</evidence>
<feature type="compositionally biased region" description="Low complexity" evidence="9">
    <location>
        <begin position="193"/>
        <end position="209"/>
    </location>
</feature>
<evidence type="ECO:0000256" key="8">
    <source>
        <dbReference type="PROSITE-ProRule" id="PRU00094"/>
    </source>
</evidence>
<keyword evidence="5" id="KW-0238">DNA-binding</keyword>
<protein>
    <recommendedName>
        <fullName evidence="10">GATA-type domain-containing protein</fullName>
    </recommendedName>
</protein>
<dbReference type="PANTHER" id="PTHR46813">
    <property type="entry name" value="GATA TRANSCRIPTION FACTOR 18"/>
    <property type="match status" value="1"/>
</dbReference>
<evidence type="ECO:0000313" key="11">
    <source>
        <dbReference type="EMBL" id="CAK9869730.1"/>
    </source>
</evidence>
<dbReference type="PROSITE" id="PS50114">
    <property type="entry name" value="GATA_ZN_FINGER_2"/>
    <property type="match status" value="1"/>
</dbReference>
<evidence type="ECO:0000259" key="10">
    <source>
        <dbReference type="PROSITE" id="PS50114"/>
    </source>
</evidence>
<dbReference type="Proteomes" id="UP001497522">
    <property type="component" value="Chromosome 19"/>
</dbReference>
<feature type="region of interest" description="Disordered" evidence="9">
    <location>
        <begin position="193"/>
        <end position="219"/>
    </location>
</feature>
<keyword evidence="1" id="KW-0479">Metal-binding</keyword>
<evidence type="ECO:0000256" key="5">
    <source>
        <dbReference type="ARBA" id="ARBA00023125"/>
    </source>
</evidence>
<evidence type="ECO:0000256" key="4">
    <source>
        <dbReference type="ARBA" id="ARBA00023015"/>
    </source>
</evidence>
<gene>
    <name evidence="11" type="ORF">CSSPJE1EN2_LOCUS12488</name>
</gene>
<evidence type="ECO:0000256" key="9">
    <source>
        <dbReference type="SAM" id="MobiDB-lite"/>
    </source>
</evidence>
<keyword evidence="6" id="KW-0804">Transcription</keyword>
<dbReference type="CDD" id="cd00202">
    <property type="entry name" value="ZnF_GATA"/>
    <property type="match status" value="1"/>
</dbReference>
<dbReference type="EMBL" id="OZ023720">
    <property type="protein sequence ID" value="CAK9869730.1"/>
    <property type="molecule type" value="Genomic_DNA"/>
</dbReference>
<organism evidence="11 12">
    <name type="scientific">Sphagnum jensenii</name>
    <dbReference type="NCBI Taxonomy" id="128206"/>
    <lineage>
        <taxon>Eukaryota</taxon>
        <taxon>Viridiplantae</taxon>
        <taxon>Streptophyta</taxon>
        <taxon>Embryophyta</taxon>
        <taxon>Bryophyta</taxon>
        <taxon>Sphagnophytina</taxon>
        <taxon>Sphagnopsida</taxon>
        <taxon>Sphagnales</taxon>
        <taxon>Sphagnaceae</taxon>
        <taxon>Sphagnum</taxon>
    </lineage>
</organism>
<dbReference type="InterPro" id="IPR000679">
    <property type="entry name" value="Znf_GATA"/>
</dbReference>
<accession>A0ABP1B3Q4</accession>
<proteinExistence type="inferred from homology"/>
<sequence length="345" mass="36889">MLESDFYGNLQASLSWPPHEILTPRSPSAAAAGLQCQSSCSSNSCVTGVVRSMEDTSCDTSFAVDCTLSLGTAASRPDIPAQLSRSGSPALDPAWQRCSTSEQVDAATLRTHVEDRSEQVISWTSSSGCSNPNLLQEFYPQASVSRRGSRPGNSFQRRPWRTFSAKASEKKVVPCAGLMGMQESHSYDSIPARRSWLPSSSASAKPSASGGNSVPPGCLQESNNEGRVCAHCGTNKTPLWRNGPQGPKSLCNACGIRHKKAGRRSAAASVSPDLPGCQSGTAVAVKGGKHKLGEELGHRYWMYQGDSQPRKQRRNIFLRPSDSLLSDEEEGAVLLMALSYGTVHA</sequence>
<evidence type="ECO:0000256" key="2">
    <source>
        <dbReference type="ARBA" id="ARBA00022771"/>
    </source>
</evidence>
<dbReference type="Gene3D" id="3.30.50.10">
    <property type="entry name" value="Erythroid Transcription Factor GATA-1, subunit A"/>
    <property type="match status" value="1"/>
</dbReference>
<dbReference type="PANTHER" id="PTHR46813:SF16">
    <property type="entry name" value="GATA TRANSCRIPTION FACTOR 18"/>
    <property type="match status" value="1"/>
</dbReference>
<evidence type="ECO:0000256" key="1">
    <source>
        <dbReference type="ARBA" id="ARBA00022723"/>
    </source>
</evidence>
<evidence type="ECO:0000256" key="7">
    <source>
        <dbReference type="ARBA" id="ARBA00024019"/>
    </source>
</evidence>
<keyword evidence="2 8" id="KW-0863">Zinc-finger</keyword>
<dbReference type="InterPro" id="IPR013088">
    <property type="entry name" value="Znf_NHR/GATA"/>
</dbReference>
<keyword evidence="3" id="KW-0862">Zinc</keyword>